<accession>A0ABW0U3R4</accession>
<organism evidence="2 3">
    <name type="scientific">Aliibacillus thermotolerans</name>
    <dbReference type="NCBI Taxonomy" id="1834418"/>
    <lineage>
        <taxon>Bacteria</taxon>
        <taxon>Bacillati</taxon>
        <taxon>Bacillota</taxon>
        <taxon>Bacilli</taxon>
        <taxon>Bacillales</taxon>
        <taxon>Bacillaceae</taxon>
        <taxon>Aliibacillus</taxon>
    </lineage>
</organism>
<sequence>MGDILAGVVATIITVPILAWYLVYIVTVKWTKRKGKAIRLAADVSTILFIAAVHFLIIAIWGESLFWVLLVIILLAGVGCTIIHYKNKHDVEFFRLLRGIWRFNFILFGIGYVILSVCGIVLFLLSTFVT</sequence>
<feature type="transmembrane region" description="Helical" evidence="1">
    <location>
        <begin position="6"/>
        <end position="28"/>
    </location>
</feature>
<keyword evidence="1" id="KW-0472">Membrane</keyword>
<evidence type="ECO:0000256" key="1">
    <source>
        <dbReference type="SAM" id="Phobius"/>
    </source>
</evidence>
<evidence type="ECO:0000313" key="3">
    <source>
        <dbReference type="Proteomes" id="UP001596143"/>
    </source>
</evidence>
<keyword evidence="1" id="KW-0812">Transmembrane</keyword>
<dbReference type="RefSeq" id="WP_270898400.1">
    <property type="nucleotide sequence ID" value="NZ_JBHSPF010000004.1"/>
</dbReference>
<keyword evidence="3" id="KW-1185">Reference proteome</keyword>
<dbReference type="Pfam" id="PF11877">
    <property type="entry name" value="DUF3397"/>
    <property type="match status" value="1"/>
</dbReference>
<name>A0ABW0U3R4_9BACI</name>
<dbReference type="PIRSF" id="PIRSF030092">
    <property type="entry name" value="UCP030092"/>
    <property type="match status" value="1"/>
</dbReference>
<protein>
    <submittedName>
        <fullName evidence="2">DUF3397 domain-containing protein</fullName>
    </submittedName>
</protein>
<dbReference type="InterPro" id="IPR024515">
    <property type="entry name" value="DUF3397"/>
</dbReference>
<keyword evidence="1" id="KW-1133">Transmembrane helix</keyword>
<feature type="transmembrane region" description="Helical" evidence="1">
    <location>
        <begin position="40"/>
        <end position="60"/>
    </location>
</feature>
<dbReference type="Proteomes" id="UP001596143">
    <property type="component" value="Unassembled WGS sequence"/>
</dbReference>
<dbReference type="InterPro" id="IPR016945">
    <property type="entry name" value="UCP030092"/>
</dbReference>
<feature type="transmembrane region" description="Helical" evidence="1">
    <location>
        <begin position="105"/>
        <end position="129"/>
    </location>
</feature>
<reference evidence="3" key="1">
    <citation type="journal article" date="2019" name="Int. J. Syst. Evol. Microbiol.">
        <title>The Global Catalogue of Microorganisms (GCM) 10K type strain sequencing project: providing services to taxonomists for standard genome sequencing and annotation.</title>
        <authorList>
            <consortium name="The Broad Institute Genomics Platform"/>
            <consortium name="The Broad Institute Genome Sequencing Center for Infectious Disease"/>
            <person name="Wu L."/>
            <person name="Ma J."/>
        </authorList>
    </citation>
    <scope>NUCLEOTIDE SEQUENCE [LARGE SCALE GENOMIC DNA]</scope>
    <source>
        <strain evidence="3">CGMCC 1.15790</strain>
    </source>
</reference>
<evidence type="ECO:0000313" key="2">
    <source>
        <dbReference type="EMBL" id="MFC5627422.1"/>
    </source>
</evidence>
<comment type="caution">
    <text evidence="2">The sequence shown here is derived from an EMBL/GenBank/DDBJ whole genome shotgun (WGS) entry which is preliminary data.</text>
</comment>
<dbReference type="EMBL" id="JBHSPF010000004">
    <property type="protein sequence ID" value="MFC5627422.1"/>
    <property type="molecule type" value="Genomic_DNA"/>
</dbReference>
<gene>
    <name evidence="2" type="ORF">ACFPTR_00740</name>
</gene>
<feature type="transmembrane region" description="Helical" evidence="1">
    <location>
        <begin position="66"/>
        <end position="85"/>
    </location>
</feature>
<proteinExistence type="predicted"/>